<gene>
    <name evidence="2" type="ORF">SPHA_5827</name>
</gene>
<protein>
    <submittedName>
        <fullName evidence="2">Uncharacterized protein</fullName>
    </submittedName>
</protein>
<evidence type="ECO:0000313" key="3">
    <source>
        <dbReference type="Proteomes" id="UP000597762"/>
    </source>
</evidence>
<proteinExistence type="predicted"/>
<dbReference type="Proteomes" id="UP000597762">
    <property type="component" value="Unassembled WGS sequence"/>
</dbReference>
<evidence type="ECO:0000256" key="1">
    <source>
        <dbReference type="SAM" id="Phobius"/>
    </source>
</evidence>
<dbReference type="AlphaFoldDB" id="A0A812AVI9"/>
<accession>A0A812AVI9</accession>
<feature type="transmembrane region" description="Helical" evidence="1">
    <location>
        <begin position="140"/>
        <end position="161"/>
    </location>
</feature>
<reference evidence="2" key="1">
    <citation type="submission" date="2021-01" db="EMBL/GenBank/DDBJ databases">
        <authorList>
            <person name="Li R."/>
            <person name="Bekaert M."/>
        </authorList>
    </citation>
    <scope>NUCLEOTIDE SEQUENCE</scope>
    <source>
        <strain evidence="2">Farmed</strain>
    </source>
</reference>
<keyword evidence="1" id="KW-0812">Transmembrane</keyword>
<organism evidence="2 3">
    <name type="scientific">Acanthosepion pharaonis</name>
    <name type="common">Pharaoh cuttlefish</name>
    <name type="synonym">Sepia pharaonis</name>
    <dbReference type="NCBI Taxonomy" id="158019"/>
    <lineage>
        <taxon>Eukaryota</taxon>
        <taxon>Metazoa</taxon>
        <taxon>Spiralia</taxon>
        <taxon>Lophotrochozoa</taxon>
        <taxon>Mollusca</taxon>
        <taxon>Cephalopoda</taxon>
        <taxon>Coleoidea</taxon>
        <taxon>Decapodiformes</taxon>
        <taxon>Sepiida</taxon>
        <taxon>Sepiina</taxon>
        <taxon>Sepiidae</taxon>
        <taxon>Acanthosepion</taxon>
    </lineage>
</organism>
<keyword evidence="1" id="KW-1133">Transmembrane helix</keyword>
<comment type="caution">
    <text evidence="2">The sequence shown here is derived from an EMBL/GenBank/DDBJ whole genome shotgun (WGS) entry which is preliminary data.</text>
</comment>
<evidence type="ECO:0000313" key="2">
    <source>
        <dbReference type="EMBL" id="CAE1159053.1"/>
    </source>
</evidence>
<dbReference type="EMBL" id="CAHIKZ030000191">
    <property type="protein sequence ID" value="CAE1159053.1"/>
    <property type="molecule type" value="Genomic_DNA"/>
</dbReference>
<keyword evidence="3" id="KW-1185">Reference proteome</keyword>
<keyword evidence="1" id="KW-0472">Membrane</keyword>
<feature type="transmembrane region" description="Helical" evidence="1">
    <location>
        <begin position="191"/>
        <end position="212"/>
    </location>
</feature>
<name>A0A812AVI9_ACAPH</name>
<sequence length="235" mass="26829">MISLPPPPIDNPPPPQILNSPFLELSSPRPPFFFYRPLSIRRPLSLISNTILLLSSLHFLYNNPLAKFSPIFVTIYNLFLVSFFFVSFHYLPPPTHAYNHSHTRASSSSSNTFFLHLRLTNHLLLKYSPSSALINSTASLTLYPSLLLTYPLSFALPFYFFSPLPTFPPPPTAAITAVRSRIHFLLSPKTFLSHFFAHFILCFISLNIHYYYSFPYLILCVRACFTSASSSFLRL</sequence>
<feature type="transmembrane region" description="Helical" evidence="1">
    <location>
        <begin position="73"/>
        <end position="91"/>
    </location>
</feature>